<dbReference type="Pfam" id="PF02880">
    <property type="entry name" value="PGM_PMM_III"/>
    <property type="match status" value="1"/>
</dbReference>
<dbReference type="CDD" id="cd05799">
    <property type="entry name" value="PGM2"/>
    <property type="match status" value="1"/>
</dbReference>
<evidence type="ECO:0000313" key="14">
    <source>
        <dbReference type="Proteomes" id="UP001318040"/>
    </source>
</evidence>
<protein>
    <submittedName>
        <fullName evidence="15">Phosphoglucomutase-2</fullName>
    </submittedName>
</protein>
<evidence type="ECO:0000256" key="3">
    <source>
        <dbReference type="ARBA" id="ARBA00010231"/>
    </source>
</evidence>
<dbReference type="CTD" id="55276"/>
<comment type="subcellular location">
    <subcellularLocation>
        <location evidence="2">Cytoplasm</location>
    </subcellularLocation>
</comment>
<dbReference type="GO" id="GO:0005634">
    <property type="term" value="C:nucleus"/>
    <property type="evidence" value="ECO:0007669"/>
    <property type="project" value="TreeGrafter"/>
</dbReference>
<evidence type="ECO:0000259" key="11">
    <source>
        <dbReference type="Pfam" id="PF02878"/>
    </source>
</evidence>
<evidence type="ECO:0000256" key="6">
    <source>
        <dbReference type="ARBA" id="ARBA00022553"/>
    </source>
</evidence>
<evidence type="ECO:0000256" key="4">
    <source>
        <dbReference type="ARBA" id="ARBA00022490"/>
    </source>
</evidence>
<feature type="domain" description="Alpha-D-phosphohexomutase alpha/beta/alpha" evidence="12">
    <location>
        <begin position="222"/>
        <end position="326"/>
    </location>
</feature>
<evidence type="ECO:0000259" key="13">
    <source>
        <dbReference type="Pfam" id="PF02880"/>
    </source>
</evidence>
<keyword evidence="4" id="KW-0963">Cytoplasm</keyword>
<dbReference type="Proteomes" id="UP001318040">
    <property type="component" value="Chromosome 16"/>
</dbReference>
<reference evidence="15" key="1">
    <citation type="submission" date="2025-08" db="UniProtKB">
        <authorList>
            <consortium name="RefSeq"/>
        </authorList>
    </citation>
    <scope>IDENTIFICATION</scope>
    <source>
        <tissue evidence="15">Sperm</tissue>
    </source>
</reference>
<sequence>MSDELAAVTETAARQWLRWDKNEKTRATVEKLLEDGAVSELRERLGSRMEFGTAGLRAAMGAGSSCMNDLTVIQTTQGFMRYLEKMCPDLKQKGVVIGHDARADPLSNSSSKRFSRLAAVVFLSQGVPVYLFSQISPTPFVPYTVVHLGLSAGIMVTASHNPKQDNGYKVYWSNGAQIISPHDTGIARAIQENLEPWEGSWLEALADTSPLCKDPFADINRDYFSDLRKLCFHREQNERSPLKFVHTSVHGVGHDFVQSSFAAFGLAPPIAVAEQKDPDPEFPTVKYPNPEEGKGVLNLAIKLAEREGARVILANDPDADRLAVAERQDAGDWKVFTGNEVGALLGWWLFYCWKERSPPGTRAPLDRISMLSSTVSSKILRAIAHKEGFHFEETLTGFKWMGNRAKELMDQGKTVLFAFEEAIGFMCGTTVLDKDGVSAAAVAAEMAIHLATKKLTLTKQLTLIYEEYGYHISCTSYFICHDPPTIVRMFERLRKWAGAEEEGGVSGGGSGRAAYPTCCGPYEIAHVRDLTTGYDSGQADKRALLPSSSSSQMITFTFANGCVATMRTSGTEPKIKYYAEMCATPGKRDTVGLAKELDDLIEAMVENFFQPEKNGLIRRAA</sequence>
<evidence type="ECO:0000256" key="1">
    <source>
        <dbReference type="ARBA" id="ARBA00001946"/>
    </source>
</evidence>
<organism evidence="14 15">
    <name type="scientific">Petromyzon marinus</name>
    <name type="common">Sea lamprey</name>
    <dbReference type="NCBI Taxonomy" id="7757"/>
    <lineage>
        <taxon>Eukaryota</taxon>
        <taxon>Metazoa</taxon>
        <taxon>Chordata</taxon>
        <taxon>Craniata</taxon>
        <taxon>Vertebrata</taxon>
        <taxon>Cyclostomata</taxon>
        <taxon>Hyperoartia</taxon>
        <taxon>Petromyzontiformes</taxon>
        <taxon>Petromyzontidae</taxon>
        <taxon>Petromyzon</taxon>
    </lineage>
</organism>
<dbReference type="SUPFAM" id="SSF55957">
    <property type="entry name" value="Phosphoglucomutase, C-terminal domain"/>
    <property type="match status" value="1"/>
</dbReference>
<proteinExistence type="inferred from homology"/>
<dbReference type="FunFam" id="3.40.120.10:FF:000035">
    <property type="entry name" value="Pgm3p"/>
    <property type="match status" value="1"/>
</dbReference>
<dbReference type="GO" id="GO:0006166">
    <property type="term" value="P:purine ribonucleoside salvage"/>
    <property type="evidence" value="ECO:0007669"/>
    <property type="project" value="TreeGrafter"/>
</dbReference>
<dbReference type="InterPro" id="IPR036900">
    <property type="entry name" value="A-D-PHexomutase_C_sf"/>
</dbReference>
<dbReference type="KEGG" id="pmrn:116942977"/>
<keyword evidence="5" id="KW-0313">Glucose metabolism</keyword>
<dbReference type="PROSITE" id="PS00710">
    <property type="entry name" value="PGM_PMM"/>
    <property type="match status" value="1"/>
</dbReference>
<evidence type="ECO:0000256" key="10">
    <source>
        <dbReference type="ARBA" id="ARBA00023277"/>
    </source>
</evidence>
<dbReference type="Gene3D" id="3.40.120.10">
    <property type="entry name" value="Alpha-D-Glucose-1,6-Bisphosphate, subunit A, domain 3"/>
    <property type="match status" value="3"/>
</dbReference>
<dbReference type="GO" id="GO:0005737">
    <property type="term" value="C:cytoplasm"/>
    <property type="evidence" value="ECO:0007669"/>
    <property type="project" value="UniProtKB-SubCell"/>
</dbReference>
<evidence type="ECO:0000256" key="9">
    <source>
        <dbReference type="ARBA" id="ARBA00023235"/>
    </source>
</evidence>
<evidence type="ECO:0000256" key="7">
    <source>
        <dbReference type="ARBA" id="ARBA00022723"/>
    </source>
</evidence>
<dbReference type="InterPro" id="IPR005844">
    <property type="entry name" value="A-D-PHexomutase_a/b/a-I"/>
</dbReference>
<evidence type="ECO:0000256" key="5">
    <source>
        <dbReference type="ARBA" id="ARBA00022526"/>
    </source>
</evidence>
<dbReference type="InterPro" id="IPR005841">
    <property type="entry name" value="Alpha-D-phosphohexomutase_SF"/>
</dbReference>
<dbReference type="FunFam" id="3.40.120.10:FF:000018">
    <property type="entry name" value="Glucose 1,6-bisphosphate synthase"/>
    <property type="match status" value="1"/>
</dbReference>
<dbReference type="InterPro" id="IPR016066">
    <property type="entry name" value="A-D-PHexomutase_CS"/>
</dbReference>
<gene>
    <name evidence="15" type="primary">PGM2</name>
</gene>
<dbReference type="AlphaFoldDB" id="A0AAJ7T6X5"/>
<dbReference type="GO" id="GO:0006006">
    <property type="term" value="P:glucose metabolic process"/>
    <property type="evidence" value="ECO:0007669"/>
    <property type="project" value="UniProtKB-KW"/>
</dbReference>
<dbReference type="PANTHER" id="PTHR45745">
    <property type="entry name" value="PHOSPHOMANNOMUTASE 45A"/>
    <property type="match status" value="1"/>
</dbReference>
<keyword evidence="10" id="KW-0119">Carbohydrate metabolism</keyword>
<comment type="similarity">
    <text evidence="3">Belongs to the phosphohexose mutase family.</text>
</comment>
<name>A0AAJ7T6X5_PETMA</name>
<keyword evidence="7" id="KW-0479">Metal-binding</keyword>
<dbReference type="Pfam" id="PF02879">
    <property type="entry name" value="PGM_PMM_II"/>
    <property type="match status" value="1"/>
</dbReference>
<feature type="domain" description="Alpha-D-phosphohexomutase alpha/beta/alpha" evidence="11">
    <location>
        <begin position="49"/>
        <end position="193"/>
    </location>
</feature>
<dbReference type="InterPro" id="IPR005846">
    <property type="entry name" value="A-D-PHexomutase_a/b/a-III"/>
</dbReference>
<dbReference type="RefSeq" id="XP_032811411.1">
    <property type="nucleotide sequence ID" value="XM_032955520.1"/>
</dbReference>
<evidence type="ECO:0000256" key="2">
    <source>
        <dbReference type="ARBA" id="ARBA00004496"/>
    </source>
</evidence>
<dbReference type="FunFam" id="3.40.120.10:FF:000017">
    <property type="entry name" value="glucose 1,6-bisphosphate synthase"/>
    <property type="match status" value="1"/>
</dbReference>
<dbReference type="GO" id="GO:0008973">
    <property type="term" value="F:phosphopentomutase activity"/>
    <property type="evidence" value="ECO:0007669"/>
    <property type="project" value="TreeGrafter"/>
</dbReference>
<keyword evidence="14" id="KW-1185">Reference proteome</keyword>
<dbReference type="PANTHER" id="PTHR45745:SF3">
    <property type="entry name" value="PHOSPHOPENTOMUTASE"/>
    <property type="match status" value="1"/>
</dbReference>
<dbReference type="SUPFAM" id="SSF53738">
    <property type="entry name" value="Phosphoglucomutase, first 3 domains"/>
    <property type="match status" value="3"/>
</dbReference>
<evidence type="ECO:0000313" key="15">
    <source>
        <dbReference type="RefSeq" id="XP_032811411.1"/>
    </source>
</evidence>
<keyword evidence="8" id="KW-0460">Magnesium</keyword>
<dbReference type="GeneID" id="116942977"/>
<keyword evidence="9" id="KW-0413">Isomerase</keyword>
<dbReference type="PRINTS" id="PR00509">
    <property type="entry name" value="PGMPMM"/>
</dbReference>
<keyword evidence="6" id="KW-0597">Phosphoprotein</keyword>
<feature type="domain" description="Alpha-D-phosphohexomutase alpha/beta/alpha" evidence="13">
    <location>
        <begin position="369"/>
        <end position="450"/>
    </location>
</feature>
<dbReference type="GO" id="GO:0000287">
    <property type="term" value="F:magnesium ion binding"/>
    <property type="evidence" value="ECO:0007669"/>
    <property type="project" value="InterPro"/>
</dbReference>
<comment type="cofactor">
    <cofactor evidence="1">
        <name>Mg(2+)</name>
        <dbReference type="ChEBI" id="CHEBI:18420"/>
    </cofactor>
</comment>
<dbReference type="Pfam" id="PF02878">
    <property type="entry name" value="PGM_PMM_I"/>
    <property type="match status" value="1"/>
</dbReference>
<dbReference type="InterPro" id="IPR016055">
    <property type="entry name" value="A-D-PHexomutase_a/b/a-I/II/III"/>
</dbReference>
<evidence type="ECO:0000259" key="12">
    <source>
        <dbReference type="Pfam" id="PF02879"/>
    </source>
</evidence>
<evidence type="ECO:0000256" key="8">
    <source>
        <dbReference type="ARBA" id="ARBA00022842"/>
    </source>
</evidence>
<dbReference type="InterPro" id="IPR005845">
    <property type="entry name" value="A-D-PHexomutase_a/b/a-II"/>
</dbReference>
<accession>A0AAJ7T6X5</accession>